<evidence type="ECO:0000313" key="17">
    <source>
        <dbReference type="EMBL" id="KAF5902350.1"/>
    </source>
</evidence>
<dbReference type="SUPFAM" id="SSF49879">
    <property type="entry name" value="SMAD/FHA domain"/>
    <property type="match status" value="1"/>
</dbReference>
<feature type="compositionally biased region" description="Low complexity" evidence="14">
    <location>
        <begin position="1596"/>
        <end position="1617"/>
    </location>
</feature>
<feature type="compositionally biased region" description="Polar residues" evidence="14">
    <location>
        <begin position="164"/>
        <end position="173"/>
    </location>
</feature>
<evidence type="ECO:0000313" key="18">
    <source>
        <dbReference type="Proteomes" id="UP000727407"/>
    </source>
</evidence>
<feature type="region of interest" description="Disordered" evidence="14">
    <location>
        <begin position="150"/>
        <end position="1712"/>
    </location>
</feature>
<feature type="compositionally biased region" description="Basic and acidic residues" evidence="14">
    <location>
        <begin position="852"/>
        <end position="880"/>
    </location>
</feature>
<evidence type="ECO:0000256" key="14">
    <source>
        <dbReference type="SAM" id="MobiDB-lite"/>
    </source>
</evidence>
<organism evidence="17 18">
    <name type="scientific">Clarias magur</name>
    <name type="common">Asian catfish</name>
    <name type="synonym">Macropteronotus magur</name>
    <dbReference type="NCBI Taxonomy" id="1594786"/>
    <lineage>
        <taxon>Eukaryota</taxon>
        <taxon>Metazoa</taxon>
        <taxon>Chordata</taxon>
        <taxon>Craniata</taxon>
        <taxon>Vertebrata</taxon>
        <taxon>Euteleostomi</taxon>
        <taxon>Actinopterygii</taxon>
        <taxon>Neopterygii</taxon>
        <taxon>Teleostei</taxon>
        <taxon>Ostariophysi</taxon>
        <taxon>Siluriformes</taxon>
        <taxon>Clariidae</taxon>
        <taxon>Clarias</taxon>
    </lineage>
</organism>
<evidence type="ECO:0000256" key="1">
    <source>
        <dbReference type="ARBA" id="ARBA00004123"/>
    </source>
</evidence>
<name>A0A8J4TV34_CLAMG</name>
<evidence type="ECO:0000256" key="9">
    <source>
        <dbReference type="ARBA" id="ARBA00022843"/>
    </source>
</evidence>
<feature type="compositionally biased region" description="Low complexity" evidence="14">
    <location>
        <begin position="238"/>
        <end position="247"/>
    </location>
</feature>
<dbReference type="InterPro" id="IPR036420">
    <property type="entry name" value="BRCT_dom_sf"/>
</dbReference>
<evidence type="ECO:0000256" key="10">
    <source>
        <dbReference type="ARBA" id="ARBA00022990"/>
    </source>
</evidence>
<feature type="compositionally biased region" description="Basic residues" evidence="14">
    <location>
        <begin position="1645"/>
        <end position="1655"/>
    </location>
</feature>
<feature type="compositionally biased region" description="Acidic residues" evidence="14">
    <location>
        <begin position="447"/>
        <end position="456"/>
    </location>
</feature>
<keyword evidence="7" id="KW-0677">Repeat</keyword>
<feature type="compositionally biased region" description="Acidic residues" evidence="14">
    <location>
        <begin position="488"/>
        <end position="498"/>
    </location>
</feature>
<dbReference type="Pfam" id="PF00498">
    <property type="entry name" value="FHA"/>
    <property type="match status" value="1"/>
</dbReference>
<accession>A0A8J4TV34</accession>
<keyword evidence="4" id="KW-0158">Chromosome</keyword>
<feature type="non-terminal residue" evidence="17">
    <location>
        <position position="1859"/>
    </location>
</feature>
<evidence type="ECO:0000256" key="13">
    <source>
        <dbReference type="ARBA" id="ARBA00023306"/>
    </source>
</evidence>
<feature type="compositionally biased region" description="Acidic residues" evidence="14">
    <location>
        <begin position="726"/>
        <end position="741"/>
    </location>
</feature>
<feature type="compositionally biased region" description="Basic and acidic residues" evidence="14">
    <location>
        <begin position="1210"/>
        <end position="1431"/>
    </location>
</feature>
<evidence type="ECO:0000256" key="8">
    <source>
        <dbReference type="ARBA" id="ARBA00022763"/>
    </source>
</evidence>
<dbReference type="InterPro" id="IPR008984">
    <property type="entry name" value="SMAD_FHA_dom_sf"/>
</dbReference>
<keyword evidence="6" id="KW-0597">Phosphoprotein</keyword>
<protein>
    <recommendedName>
        <fullName evidence="3">Mediator of DNA damage checkpoint protein 1</fullName>
    </recommendedName>
</protein>
<dbReference type="PANTHER" id="PTHR23196">
    <property type="entry name" value="PAX TRANSCRIPTION ACTIVATION DOMAIN INTERACTING PROTEIN"/>
    <property type="match status" value="1"/>
</dbReference>
<feature type="compositionally biased region" description="Low complexity" evidence="14">
    <location>
        <begin position="658"/>
        <end position="668"/>
    </location>
</feature>
<proteinExistence type="predicted"/>
<feature type="compositionally biased region" description="Basic and acidic residues" evidence="14">
    <location>
        <begin position="1661"/>
        <end position="1673"/>
    </location>
</feature>
<dbReference type="GO" id="GO:0005694">
    <property type="term" value="C:chromosome"/>
    <property type="evidence" value="ECO:0007669"/>
    <property type="project" value="UniProtKB-SubCell"/>
</dbReference>
<dbReference type="CDD" id="cd17744">
    <property type="entry name" value="BRCT_MDC1_rpt1"/>
    <property type="match status" value="1"/>
</dbReference>
<comment type="caution">
    <text evidence="17">The sequence shown here is derived from an EMBL/GenBank/DDBJ whole genome shotgun (WGS) entry which is preliminary data.</text>
</comment>
<feature type="compositionally biased region" description="Basic residues" evidence="14">
    <location>
        <begin position="1018"/>
        <end position="1030"/>
    </location>
</feature>
<feature type="compositionally biased region" description="Basic and acidic residues" evidence="14">
    <location>
        <begin position="828"/>
        <end position="844"/>
    </location>
</feature>
<feature type="region of interest" description="Disordered" evidence="14">
    <location>
        <begin position="1"/>
        <end position="32"/>
    </location>
</feature>
<dbReference type="PROSITE" id="PS50172">
    <property type="entry name" value="BRCT"/>
    <property type="match status" value="1"/>
</dbReference>
<feature type="domain" description="FHA" evidence="15">
    <location>
        <begin position="57"/>
        <end position="119"/>
    </location>
</feature>
<evidence type="ECO:0000256" key="7">
    <source>
        <dbReference type="ARBA" id="ARBA00022737"/>
    </source>
</evidence>
<keyword evidence="12" id="KW-0539">Nucleus</keyword>
<evidence type="ECO:0000256" key="4">
    <source>
        <dbReference type="ARBA" id="ARBA00022454"/>
    </source>
</evidence>
<feature type="compositionally biased region" description="Acidic residues" evidence="14">
    <location>
        <begin position="11"/>
        <end position="24"/>
    </location>
</feature>
<dbReference type="Gene3D" id="2.60.200.20">
    <property type="match status" value="1"/>
</dbReference>
<evidence type="ECO:0000259" key="16">
    <source>
        <dbReference type="PROSITE" id="PS50172"/>
    </source>
</evidence>
<keyword evidence="10" id="KW-0007">Acetylation</keyword>
<evidence type="ECO:0000256" key="5">
    <source>
        <dbReference type="ARBA" id="ARBA00022499"/>
    </source>
</evidence>
<dbReference type="Pfam" id="PF16770">
    <property type="entry name" value="RTT107_BRCT_5"/>
    <property type="match status" value="1"/>
</dbReference>
<feature type="compositionally biased region" description="Acidic residues" evidence="14">
    <location>
        <begin position="909"/>
        <end position="919"/>
    </location>
</feature>
<keyword evidence="18" id="KW-1185">Reference proteome</keyword>
<feature type="compositionally biased region" description="Basic and acidic residues" evidence="14">
    <location>
        <begin position="534"/>
        <end position="544"/>
    </location>
</feature>
<feature type="compositionally biased region" description="Polar residues" evidence="14">
    <location>
        <begin position="742"/>
        <end position="755"/>
    </location>
</feature>
<feature type="compositionally biased region" description="Polar residues" evidence="14">
    <location>
        <begin position="1543"/>
        <end position="1554"/>
    </location>
</feature>
<evidence type="ECO:0000259" key="15">
    <source>
        <dbReference type="PROSITE" id="PS50006"/>
    </source>
</evidence>
<evidence type="ECO:0000256" key="12">
    <source>
        <dbReference type="ARBA" id="ARBA00023242"/>
    </source>
</evidence>
<dbReference type="GO" id="GO:0006281">
    <property type="term" value="P:DNA repair"/>
    <property type="evidence" value="ECO:0007669"/>
    <property type="project" value="UniProtKB-KW"/>
</dbReference>
<evidence type="ECO:0000256" key="11">
    <source>
        <dbReference type="ARBA" id="ARBA00023204"/>
    </source>
</evidence>
<feature type="compositionally biased region" description="Basic and acidic residues" evidence="14">
    <location>
        <begin position="1469"/>
        <end position="1506"/>
    </location>
</feature>
<feature type="compositionally biased region" description="Acidic residues" evidence="14">
    <location>
        <begin position="957"/>
        <end position="968"/>
    </location>
</feature>
<feature type="compositionally biased region" description="Acidic residues" evidence="14">
    <location>
        <begin position="545"/>
        <end position="554"/>
    </location>
</feature>
<feature type="compositionally biased region" description="Basic and acidic residues" evidence="14">
    <location>
        <begin position="462"/>
        <end position="471"/>
    </location>
</feature>
<dbReference type="OrthoDB" id="342264at2759"/>
<evidence type="ECO:0000256" key="2">
    <source>
        <dbReference type="ARBA" id="ARBA00004286"/>
    </source>
</evidence>
<feature type="compositionally biased region" description="Polar residues" evidence="14">
    <location>
        <begin position="970"/>
        <end position="988"/>
    </location>
</feature>
<dbReference type="InterPro" id="IPR001357">
    <property type="entry name" value="BRCT_dom"/>
</dbReference>
<feature type="compositionally biased region" description="Basic and acidic residues" evidence="14">
    <location>
        <begin position="1031"/>
        <end position="1045"/>
    </location>
</feature>
<keyword evidence="5" id="KW-1017">Isopeptide bond</keyword>
<keyword evidence="8" id="KW-0227">DNA damage</keyword>
<dbReference type="SUPFAM" id="SSF52113">
    <property type="entry name" value="BRCT domain"/>
    <property type="match status" value="1"/>
</dbReference>
<dbReference type="SMART" id="SM00292">
    <property type="entry name" value="BRCT"/>
    <property type="match status" value="1"/>
</dbReference>
<dbReference type="CDD" id="cd22665">
    <property type="entry name" value="FHA_MDC1"/>
    <property type="match status" value="1"/>
</dbReference>
<gene>
    <name evidence="17" type="ORF">DAT39_007923</name>
</gene>
<comment type="subcellular location">
    <subcellularLocation>
        <location evidence="2">Chromosome</location>
    </subcellularLocation>
    <subcellularLocation>
        <location evidence="1">Nucleus</location>
    </subcellularLocation>
</comment>
<sequence length="1859" mass="208084">MDATQQIEGSFIEEVDDSDEEHEDGEGKGQREQLAVLKVFKNNHIPETEVPLYQGENVLGRDPSSCSVPLQARSVSGRHAIISVSVFGRNDRQAHSEATEALLWDLGSLNGTRKGRLKLTPHVRYALTDGDGLVLADLPCQYVSLKNADTFGADNGREKAKGPTSASGSSQRGTGKGAENGGRKSALPPVPVWTEEAKGAESVQTTPKRPERTLVPESDSDSDGERHGRRDRKRIVVSDSASSDLSSPTCSTFLTPANKVIPESEDESSITPSSMLKGRFLKTGNHTEVSSDSPKQDQLLFNIDSDTDVEDEEEEMTKSAPKTVDAVTPADLHMDSDTDVEDEDIEKAKSDPVALAAPAKQDTVNPAVLNMDSDTDVEDNESVKTPTTTVLPGAEVSLEEKKDADSSSGQLHLESDTDVEDEDDVPRIQDSKPPTSHVAEFNLNSDTDVEEDEDETTQGNEAESKGLEPKPVDSVQVPAVKMSHDQSDIDTDVEDDDTEIRTPATAEVTGKSQTGSENQTADASSANVQPGSPAKDEAPLRLDSDTDVEEDEEKMEGKEQKCAESAVQIVHSSTPKGVSGEELETQAFLSPSQLFKRPGLPSLLHPSVSPGGISHPDDDFAVAETQSFVCDAAQPDATLDETPESLDGPESRHSHGASSFQLSSSDSSHQLPEAAEHDGEPAEEEWQLQATQLYAMKNSEGSTKAGEMQQDLDSTQAYVCATGQEEKEDGGKEEEEQETEPLDTQSHSSIHTAETQLIKPRALNEDNSDRDTNEKVVASEPEIKAEEDAGDEMQVDSHLSTADTLLLVRSPRQEEHTQPYAFLTAQIQKEHEETEKEEHESRDLEDGEDEGERAQEEEITGMDKENELPREEEKKERGENETVENNNEVNEAQTQPAEAEPIAETLPMCEEEEGQEEEQMNERRSSRGTQPAHVESTQRLEPDDLTCVAIAETLPMCEEEDEQDEEQLNEPCSSRGTHPAQVESTQPLESDDQTHVAVAETLPMCEEEEEQEEEKNKPRNSRRPGRKRPTVKVETKQPVESDKVTRVSVAETQPMSEDEEEQEEEQRSETTSTRRSSTRRRGAKTKPPVATPETLPRCEEEEGQEEAPPSEAVSGRKSRRGRQSAKVETARAVEPDSATETVKVEEVEEMQDSSRNLRGRAASGKGKGRGRAAAEKEKRGKRGKREQDEDSEEKLERGNKGRGRKSLRLKSKDDDMARLELMEAGKEEMDHVKKQEEEEENKRLQMEKKEEARDRLEREESARLEKERVEREEREKLERMEREKKEREEKEMKEREEMERLEREKQLEKERREQEEKDRLEQERIEKENKEKEEKERLGRELREKQELEKERREQEEKDRLQKARIEKENREKEEKERLEREMLEKERKKQEEKDRLEKEKRNRKEKEEREKKSREEKEKQEQEMKQKESKDDTEDMEKEKRPAPGKRKVGLQRRGRKSKKEEDQELEEGTKEGLETKQELMQKEECEEGNGKKQEDEQADGDSKTRRGRRTTRKSVAPPAGAEDEGGPAKRTRSRSNSSNSVCSEQSAQDSSNGGRGEIRRTVPEQKDKGRPSGRRRTNTTTAPSSEKEEIKQASNTRSNSRSSERSSSSAATPSRGRGRKRSVKVEETEEEEEREQLAPVGRGRGRGKGRGGKHPGGNDIKEEKAEKEKPEVMAVAEDGQSSSRGRKRGVDVSMPMEETPQPTPKTPRRSLAGQAHKVLFTGVVDEDGEKVVVRLGGDLAKGVADMTHLVTDKVRRTVKFLCAVARGVPIVTPDWLSKCGKTGSFLSPNGFLVKDIEQEKRFNFSLQEALRVASSQPLLQGYEIHVTPSVKPEPAHMKEIITCCGARFLPKMPSAHK</sequence>
<keyword evidence="13" id="KW-0131">Cell cycle</keyword>
<dbReference type="PANTHER" id="PTHR23196:SF34">
    <property type="entry name" value="MEDIATOR OF DNA DAMAGE CHECKPOINT PROTEIN 1"/>
    <property type="match status" value="1"/>
</dbReference>
<feature type="domain" description="BRCT" evidence="16">
    <location>
        <begin position="1717"/>
        <end position="1795"/>
    </location>
</feature>
<feature type="compositionally biased region" description="Basic residues" evidence="14">
    <location>
        <begin position="1200"/>
        <end position="1209"/>
    </location>
</feature>
<evidence type="ECO:0000256" key="3">
    <source>
        <dbReference type="ARBA" id="ARBA00015014"/>
    </source>
</evidence>
<dbReference type="Proteomes" id="UP000727407">
    <property type="component" value="Unassembled WGS sequence"/>
</dbReference>
<dbReference type="EMBL" id="QNUK01000092">
    <property type="protein sequence ID" value="KAF5902350.1"/>
    <property type="molecule type" value="Genomic_DNA"/>
</dbReference>
<dbReference type="InterPro" id="IPR000253">
    <property type="entry name" value="FHA_dom"/>
</dbReference>
<feature type="compositionally biased region" description="Polar residues" evidence="14">
    <location>
        <begin position="284"/>
        <end position="293"/>
    </location>
</feature>
<feature type="compositionally biased region" description="Basic residues" evidence="14">
    <location>
        <begin position="1444"/>
        <end position="1459"/>
    </location>
</feature>
<dbReference type="Gene3D" id="3.40.50.10190">
    <property type="entry name" value="BRCT domain"/>
    <property type="match status" value="2"/>
</dbReference>
<feature type="compositionally biased region" description="Basic and acidic residues" evidence="14">
    <location>
        <begin position="1558"/>
        <end position="1572"/>
    </location>
</feature>
<evidence type="ECO:0000256" key="6">
    <source>
        <dbReference type="ARBA" id="ARBA00022553"/>
    </source>
</evidence>
<feature type="compositionally biased region" description="Basic and acidic residues" evidence="14">
    <location>
        <begin position="762"/>
        <end position="774"/>
    </location>
</feature>
<dbReference type="PROSITE" id="PS50006">
    <property type="entry name" value="FHA_DOMAIN"/>
    <property type="match status" value="1"/>
</dbReference>
<feature type="compositionally biased region" description="Polar residues" evidence="14">
    <location>
        <begin position="510"/>
        <end position="530"/>
    </location>
</feature>
<keyword evidence="11" id="KW-0234">DNA repair</keyword>
<dbReference type="GO" id="GO:0005634">
    <property type="term" value="C:nucleus"/>
    <property type="evidence" value="ECO:0007669"/>
    <property type="project" value="UniProtKB-SubCell"/>
</dbReference>
<reference evidence="17" key="1">
    <citation type="submission" date="2020-07" db="EMBL/GenBank/DDBJ databases">
        <title>Clarias magur genome sequencing, assembly and annotation.</title>
        <authorList>
            <person name="Kushwaha B."/>
            <person name="Kumar R."/>
            <person name="Das P."/>
            <person name="Joshi C.G."/>
            <person name="Kumar D."/>
            <person name="Nagpure N.S."/>
            <person name="Pandey M."/>
            <person name="Agarwal S."/>
            <person name="Srivastava S."/>
            <person name="Singh M."/>
            <person name="Sahoo L."/>
            <person name="Jayasankar P."/>
            <person name="Meher P.K."/>
            <person name="Koringa P.G."/>
            <person name="Iquebal M.A."/>
            <person name="Das S.P."/>
            <person name="Bit A."/>
            <person name="Patnaik S."/>
            <person name="Patel N."/>
            <person name="Shah T.M."/>
            <person name="Hinsu A."/>
            <person name="Jena J.K."/>
        </authorList>
    </citation>
    <scope>NUCLEOTIDE SEQUENCE</scope>
    <source>
        <strain evidence="17">CIFAMagur01</strain>
        <tissue evidence="17">Testis</tissue>
    </source>
</reference>
<feature type="compositionally biased region" description="Acidic residues" evidence="14">
    <location>
        <begin position="1056"/>
        <end position="1066"/>
    </location>
</feature>
<dbReference type="InterPro" id="IPR051579">
    <property type="entry name" value="DDR_Transcriptional_Reg"/>
</dbReference>
<feature type="compositionally biased region" description="Acidic residues" evidence="14">
    <location>
        <begin position="305"/>
        <end position="315"/>
    </location>
</feature>
<keyword evidence="9" id="KW-0832">Ubl conjugation</keyword>